<feature type="binding site" evidence="6">
    <location>
        <position position="255"/>
    </location>
    <ligand>
        <name>L-histidine</name>
        <dbReference type="ChEBI" id="CHEBI:57595"/>
    </ligand>
</feature>
<sequence length="430" mass="49257">MYALVRGMRDILPKDEDKWLSIAHVGEDIARAYGYGYIETPIVENANLFIRSVGKGTDIVDKEMYIFDDRDDTKVALRPEGTASICRAYINHGMHNQVQPIKLWYNGSMFRHERPQAGRYRQFHQFGFESFGVHDPVVDAELIAVGYNFYRDLGINVEVQMNSIGNLEDRQRYLIELTGYLRSRRGQLSEESKKRLLKNPLRVLDSKEPEDQAVLEDAPQILDWLSDESKAFFMKTLEYLDEMGIPYVLNSRLVRGLDYYTDTVFEFYVPESSEASQSALGAGGRYNLLVEQLGGVPTPACGFAIGIERVMMELERLDKKEMIERSSSRRLPVFFAQLGEQSRRRTLFLIEEIRRDGTIVHFNLAKTSLKAQMEIANKIGATHTVIIGQKEVQDGTAIIRDMESGIQEIVDQKKLSHELKKLNRNDVIRG</sequence>
<dbReference type="Gene3D" id="3.30.930.10">
    <property type="entry name" value="Bira Bifunctional Protein, Domain 2"/>
    <property type="match status" value="1"/>
</dbReference>
<comment type="caution">
    <text evidence="8">The sequence shown here is derived from an EMBL/GenBank/DDBJ whole genome shotgun (WGS) entry which is preliminary data.</text>
</comment>
<comment type="subcellular location">
    <subcellularLocation>
        <location evidence="5">Cytoplasm</location>
    </subcellularLocation>
</comment>
<evidence type="ECO:0000256" key="6">
    <source>
        <dbReference type="PIRSR" id="PIRSR001549-1"/>
    </source>
</evidence>
<dbReference type="GO" id="GO:0004821">
    <property type="term" value="F:histidine-tRNA ligase activity"/>
    <property type="evidence" value="ECO:0007669"/>
    <property type="project" value="UniProtKB-UniRule"/>
</dbReference>
<dbReference type="PANTHER" id="PTHR43707">
    <property type="entry name" value="HISTIDYL-TRNA SYNTHETASE"/>
    <property type="match status" value="1"/>
</dbReference>
<dbReference type="Gene3D" id="3.40.50.800">
    <property type="entry name" value="Anticodon-binding domain"/>
    <property type="match status" value="1"/>
</dbReference>
<evidence type="ECO:0000256" key="3">
    <source>
        <dbReference type="ARBA" id="ARBA00023146"/>
    </source>
</evidence>
<dbReference type="Pfam" id="PF03129">
    <property type="entry name" value="HGTP_anticodon"/>
    <property type="match status" value="1"/>
</dbReference>
<organism evidence="8 9">
    <name type="scientific">Candidatus Magasanikbacteria bacterium RIFCSPHIGHO2_02_FULL_41_13</name>
    <dbReference type="NCBI Taxonomy" id="1798676"/>
    <lineage>
        <taxon>Bacteria</taxon>
        <taxon>Candidatus Magasanikiibacteriota</taxon>
    </lineage>
</organism>
<reference evidence="8 9" key="1">
    <citation type="journal article" date="2016" name="Nat. Commun.">
        <title>Thousands of microbial genomes shed light on interconnected biogeochemical processes in an aquifer system.</title>
        <authorList>
            <person name="Anantharaman K."/>
            <person name="Brown C.T."/>
            <person name="Hug L.A."/>
            <person name="Sharon I."/>
            <person name="Castelle C.J."/>
            <person name="Probst A.J."/>
            <person name="Thomas B.C."/>
            <person name="Singh A."/>
            <person name="Wilkins M.J."/>
            <person name="Karaoz U."/>
            <person name="Brodie E.L."/>
            <person name="Williams K.H."/>
            <person name="Hubbard S.S."/>
            <person name="Banfield J.F."/>
        </authorList>
    </citation>
    <scope>NUCLEOTIDE SEQUENCE [LARGE SCALE GENOMIC DNA]</scope>
</reference>
<comment type="subunit">
    <text evidence="5">Homodimer.</text>
</comment>
<dbReference type="STRING" id="1798676.A3B90_01195"/>
<dbReference type="EC" id="6.1.1.21" evidence="5"/>
<evidence type="ECO:0000256" key="5">
    <source>
        <dbReference type="HAMAP-Rule" id="MF_00127"/>
    </source>
</evidence>
<feature type="binding site" evidence="6">
    <location>
        <position position="125"/>
    </location>
    <ligand>
        <name>L-histidine</name>
        <dbReference type="ChEBI" id="CHEBI:57595"/>
    </ligand>
</feature>
<keyword evidence="5" id="KW-0963">Cytoplasm</keyword>
<proteinExistence type="inferred from homology"/>
<keyword evidence="5" id="KW-0648">Protein biosynthesis</keyword>
<keyword evidence="2 5" id="KW-0547">Nucleotide-binding</keyword>
<feature type="binding site" evidence="6">
    <location>
        <begin position="259"/>
        <end position="260"/>
    </location>
    <ligand>
        <name>L-histidine</name>
        <dbReference type="ChEBI" id="CHEBI:57595"/>
    </ligand>
</feature>
<name>A0A1F6M3Z0_9BACT</name>
<feature type="domain" description="Aminoacyl-transfer RNA synthetases class-II family profile" evidence="7">
    <location>
        <begin position="28"/>
        <end position="332"/>
    </location>
</feature>
<dbReference type="GO" id="GO:0006427">
    <property type="term" value="P:histidyl-tRNA aminoacylation"/>
    <property type="evidence" value="ECO:0007669"/>
    <property type="project" value="UniProtKB-UniRule"/>
</dbReference>
<dbReference type="GO" id="GO:0005737">
    <property type="term" value="C:cytoplasm"/>
    <property type="evidence" value="ECO:0007669"/>
    <property type="project" value="UniProtKB-SubCell"/>
</dbReference>
<dbReference type="InterPro" id="IPR004154">
    <property type="entry name" value="Anticodon-bd"/>
</dbReference>
<keyword evidence="5 8" id="KW-0436">Ligase</keyword>
<dbReference type="NCBIfam" id="TIGR00442">
    <property type="entry name" value="hisS"/>
    <property type="match status" value="1"/>
</dbReference>
<keyword evidence="3 5" id="KW-0030">Aminoacyl-tRNA synthetase</keyword>
<evidence type="ECO:0000256" key="4">
    <source>
        <dbReference type="ARBA" id="ARBA00047639"/>
    </source>
</evidence>
<protein>
    <recommendedName>
        <fullName evidence="5">Histidine--tRNA ligase</fullName>
        <ecNumber evidence="5">6.1.1.21</ecNumber>
    </recommendedName>
    <alternativeName>
        <fullName evidence="5">Histidyl-tRNA synthetase</fullName>
        <shortName evidence="5">HisRS</shortName>
    </alternativeName>
</protein>
<dbReference type="GO" id="GO:0005524">
    <property type="term" value="F:ATP binding"/>
    <property type="evidence" value="ECO:0007669"/>
    <property type="project" value="UniProtKB-UniRule"/>
</dbReference>
<evidence type="ECO:0000313" key="8">
    <source>
        <dbReference type="EMBL" id="OGH66326.1"/>
    </source>
</evidence>
<dbReference type="SUPFAM" id="SSF52954">
    <property type="entry name" value="Class II aaRS ABD-related"/>
    <property type="match status" value="1"/>
</dbReference>
<dbReference type="InterPro" id="IPR004516">
    <property type="entry name" value="HisRS/HisZ"/>
</dbReference>
<dbReference type="InterPro" id="IPR006195">
    <property type="entry name" value="aa-tRNA-synth_II"/>
</dbReference>
<dbReference type="InterPro" id="IPR045864">
    <property type="entry name" value="aa-tRNA-synth_II/BPL/LPL"/>
</dbReference>
<dbReference type="InterPro" id="IPR041715">
    <property type="entry name" value="HisRS-like_core"/>
</dbReference>
<dbReference type="AlphaFoldDB" id="A0A1F6M3Z0"/>
<feature type="binding site" evidence="6">
    <location>
        <begin position="80"/>
        <end position="82"/>
    </location>
    <ligand>
        <name>L-histidine</name>
        <dbReference type="ChEBI" id="CHEBI:57595"/>
    </ligand>
</feature>
<dbReference type="Pfam" id="PF13393">
    <property type="entry name" value="tRNA-synt_His"/>
    <property type="match status" value="1"/>
</dbReference>
<dbReference type="CDD" id="cd00773">
    <property type="entry name" value="HisRS-like_core"/>
    <property type="match status" value="1"/>
</dbReference>
<dbReference type="Proteomes" id="UP000178742">
    <property type="component" value="Unassembled WGS sequence"/>
</dbReference>
<keyword evidence="5" id="KW-0067">ATP-binding</keyword>
<comment type="similarity">
    <text evidence="1 5">Belongs to the class-II aminoacyl-tRNA synthetase family.</text>
</comment>
<evidence type="ECO:0000313" key="9">
    <source>
        <dbReference type="Proteomes" id="UP000178742"/>
    </source>
</evidence>
<feature type="binding site" evidence="6">
    <location>
        <position position="111"/>
    </location>
    <ligand>
        <name>L-histidine</name>
        <dbReference type="ChEBI" id="CHEBI:57595"/>
    </ligand>
</feature>
<comment type="catalytic activity">
    <reaction evidence="4 5">
        <text>tRNA(His) + L-histidine + ATP = L-histidyl-tRNA(His) + AMP + diphosphate + H(+)</text>
        <dbReference type="Rhea" id="RHEA:17313"/>
        <dbReference type="Rhea" id="RHEA-COMP:9665"/>
        <dbReference type="Rhea" id="RHEA-COMP:9689"/>
        <dbReference type="ChEBI" id="CHEBI:15378"/>
        <dbReference type="ChEBI" id="CHEBI:30616"/>
        <dbReference type="ChEBI" id="CHEBI:33019"/>
        <dbReference type="ChEBI" id="CHEBI:57595"/>
        <dbReference type="ChEBI" id="CHEBI:78442"/>
        <dbReference type="ChEBI" id="CHEBI:78527"/>
        <dbReference type="ChEBI" id="CHEBI:456215"/>
        <dbReference type="EC" id="6.1.1.21"/>
    </reaction>
</comment>
<evidence type="ECO:0000256" key="1">
    <source>
        <dbReference type="ARBA" id="ARBA00008226"/>
    </source>
</evidence>
<evidence type="ECO:0000259" key="7">
    <source>
        <dbReference type="PROSITE" id="PS50862"/>
    </source>
</evidence>
<dbReference type="HAMAP" id="MF_00127">
    <property type="entry name" value="His_tRNA_synth"/>
    <property type="match status" value="1"/>
</dbReference>
<dbReference type="SUPFAM" id="SSF55681">
    <property type="entry name" value="Class II aaRS and biotin synthetases"/>
    <property type="match status" value="1"/>
</dbReference>
<dbReference type="PROSITE" id="PS50862">
    <property type="entry name" value="AA_TRNA_LIGASE_II"/>
    <property type="match status" value="1"/>
</dbReference>
<evidence type="ECO:0000256" key="2">
    <source>
        <dbReference type="ARBA" id="ARBA00022741"/>
    </source>
</evidence>
<dbReference type="EMBL" id="MFPX01000020">
    <property type="protein sequence ID" value="OGH66326.1"/>
    <property type="molecule type" value="Genomic_DNA"/>
</dbReference>
<gene>
    <name evidence="5" type="primary">hisS</name>
    <name evidence="8" type="ORF">A3B90_01195</name>
</gene>
<feature type="binding site" evidence="6">
    <location>
        <position position="129"/>
    </location>
    <ligand>
        <name>L-histidine</name>
        <dbReference type="ChEBI" id="CHEBI:57595"/>
    </ligand>
</feature>
<accession>A0A1F6M3Z0</accession>
<dbReference type="InterPro" id="IPR015807">
    <property type="entry name" value="His-tRNA-ligase"/>
</dbReference>
<dbReference type="PIRSF" id="PIRSF001549">
    <property type="entry name" value="His-tRNA_synth"/>
    <property type="match status" value="1"/>
</dbReference>
<dbReference type="PANTHER" id="PTHR43707:SF1">
    <property type="entry name" value="HISTIDINE--TRNA LIGASE, MITOCHONDRIAL-RELATED"/>
    <property type="match status" value="1"/>
</dbReference>
<dbReference type="InterPro" id="IPR036621">
    <property type="entry name" value="Anticodon-bd_dom_sf"/>
</dbReference>